<protein>
    <submittedName>
        <fullName evidence="1">Uncharacterized protein</fullName>
    </submittedName>
</protein>
<comment type="caution">
    <text evidence="1">The sequence shown here is derived from an EMBL/GenBank/DDBJ whole genome shotgun (WGS) entry which is preliminary data.</text>
</comment>
<proteinExistence type="predicted"/>
<evidence type="ECO:0000313" key="2">
    <source>
        <dbReference type="Proteomes" id="UP000636709"/>
    </source>
</evidence>
<reference evidence="1" key="1">
    <citation type="submission" date="2020-07" db="EMBL/GenBank/DDBJ databases">
        <title>Genome sequence and genetic diversity analysis of an under-domesticated orphan crop, white fonio (Digitaria exilis).</title>
        <authorList>
            <person name="Bennetzen J.L."/>
            <person name="Chen S."/>
            <person name="Ma X."/>
            <person name="Wang X."/>
            <person name="Yssel A.E.J."/>
            <person name="Chaluvadi S.R."/>
            <person name="Johnson M."/>
            <person name="Gangashetty P."/>
            <person name="Hamidou F."/>
            <person name="Sanogo M.D."/>
            <person name="Zwaenepoel A."/>
            <person name="Wallace J."/>
            <person name="Van De Peer Y."/>
            <person name="Van Deynze A."/>
        </authorList>
    </citation>
    <scope>NUCLEOTIDE SEQUENCE</scope>
    <source>
        <tissue evidence="1">Leaves</tissue>
    </source>
</reference>
<gene>
    <name evidence="1" type="ORF">HU200_066164</name>
</gene>
<accession>A0A834ZYR3</accession>
<dbReference type="Proteomes" id="UP000636709">
    <property type="component" value="Unassembled WGS sequence"/>
</dbReference>
<evidence type="ECO:0000313" key="1">
    <source>
        <dbReference type="EMBL" id="KAF8645468.1"/>
    </source>
</evidence>
<name>A0A834ZYR3_9POAL</name>
<keyword evidence="2" id="KW-1185">Reference proteome</keyword>
<dbReference type="EMBL" id="JACEFO010002988">
    <property type="protein sequence ID" value="KAF8645468.1"/>
    <property type="molecule type" value="Genomic_DNA"/>
</dbReference>
<organism evidence="1 2">
    <name type="scientific">Digitaria exilis</name>
    <dbReference type="NCBI Taxonomy" id="1010633"/>
    <lineage>
        <taxon>Eukaryota</taxon>
        <taxon>Viridiplantae</taxon>
        <taxon>Streptophyta</taxon>
        <taxon>Embryophyta</taxon>
        <taxon>Tracheophyta</taxon>
        <taxon>Spermatophyta</taxon>
        <taxon>Magnoliopsida</taxon>
        <taxon>Liliopsida</taxon>
        <taxon>Poales</taxon>
        <taxon>Poaceae</taxon>
        <taxon>PACMAD clade</taxon>
        <taxon>Panicoideae</taxon>
        <taxon>Panicodae</taxon>
        <taxon>Paniceae</taxon>
        <taxon>Anthephorinae</taxon>
        <taxon>Digitaria</taxon>
    </lineage>
</organism>
<dbReference type="AlphaFoldDB" id="A0A834ZYR3"/>
<sequence length="83" mass="8655">MSSPPVASLLTWADTLCEGVTVSSNSTHISASTFHRSFSSGNLASIRLPSLTPSARISSSSLVLVPLGLKANSLTNMSPSERH</sequence>